<comment type="caution">
    <text evidence="1">The sequence shown here is derived from an EMBL/GenBank/DDBJ whole genome shotgun (WGS) entry which is preliminary data.</text>
</comment>
<proteinExistence type="predicted"/>
<sequence length="93" mass="10868">MFNFVGIVPPIMVWGQVRPKFPRFIRNENIRTPQVGTPSRPEFGKKVFKTTNSLEISSDLVELLMEIPKHTISLHFPIHLQVWLFIDVIVRNK</sequence>
<accession>A0A0E2BEP8</accession>
<name>A0A0E2BEP8_9LEPT</name>
<gene>
    <name evidence="1" type="ORF">LEP1GSC179_2891</name>
</gene>
<organism evidence="1 2">
    <name type="scientific">Leptospira santarosai str. MOR084</name>
    <dbReference type="NCBI Taxonomy" id="1049984"/>
    <lineage>
        <taxon>Bacteria</taxon>
        <taxon>Pseudomonadati</taxon>
        <taxon>Spirochaetota</taxon>
        <taxon>Spirochaetia</taxon>
        <taxon>Leptospirales</taxon>
        <taxon>Leptospiraceae</taxon>
        <taxon>Leptospira</taxon>
    </lineage>
</organism>
<reference evidence="1" key="1">
    <citation type="submission" date="2012-10" db="EMBL/GenBank/DDBJ databases">
        <authorList>
            <person name="Harkins D.M."/>
            <person name="Durkin A.S."/>
            <person name="Brinkac L.M."/>
            <person name="Haft D.H."/>
            <person name="Selengut J.D."/>
            <person name="Sanka R."/>
            <person name="DePew J."/>
            <person name="Purushe J."/>
            <person name="Matthias M.A."/>
            <person name="Vinetz J.M."/>
            <person name="Sutton G.G."/>
            <person name="Nierman W.C."/>
            <person name="Fouts D.E."/>
        </authorList>
    </citation>
    <scope>NUCLEOTIDE SEQUENCE [LARGE SCALE GENOMIC DNA]</scope>
    <source>
        <strain evidence="1">MOR084</strain>
    </source>
</reference>
<evidence type="ECO:0000313" key="1">
    <source>
        <dbReference type="EMBL" id="EKO33775.1"/>
    </source>
</evidence>
<protein>
    <submittedName>
        <fullName evidence="1">Uncharacterized protein</fullName>
    </submittedName>
</protein>
<dbReference type="Proteomes" id="UP000006329">
    <property type="component" value="Unassembled WGS sequence"/>
</dbReference>
<dbReference type="AlphaFoldDB" id="A0A0E2BEP8"/>
<keyword evidence="2" id="KW-1185">Reference proteome</keyword>
<evidence type="ECO:0000313" key="2">
    <source>
        <dbReference type="Proteomes" id="UP000006329"/>
    </source>
</evidence>
<dbReference type="EMBL" id="AHON02000043">
    <property type="protein sequence ID" value="EKO33775.1"/>
    <property type="molecule type" value="Genomic_DNA"/>
</dbReference>